<dbReference type="Pfam" id="PF02493">
    <property type="entry name" value="MORN"/>
    <property type="match status" value="9"/>
</dbReference>
<dbReference type="OrthoDB" id="48314at2759"/>
<dbReference type="Proteomes" id="UP000054937">
    <property type="component" value="Unassembled WGS sequence"/>
</dbReference>
<keyword evidence="3" id="KW-0808">Transferase</keyword>
<sequence>MSIKSTLDIIKENETLDGFVSAISGHQLFVKNFSQEYKKVSTLEKFDENQGNVHIYQNNKNQQNFTVRTYTVKKNLYDSKNYSSEVYNVFWTLQNLIEANLRFHHISVMKMEGFSFEIEGDNCNLHIIMEGVQNSVQNLILERKMSKKQLGFSEILDFSEQMLGLLMQAQQHQYSLAEVQPKNIFFTVNKFGQRVFKYCLFYCAKTVFLDTTQQPANNSQFYEAPEIQFFKEKYQNEQDIQLDQELATVYSIGLSILNLALLMELPNRPTTVELEHSPLTFQHSGIGPDNCQWVQNLQTNIDFVKFMYKKEEKLQIFVNLLKQMLAYSPLNRPVPANLYLGYQRNMNSLYLDFEEIEKTIIDLQRDDQKLIDQEKKHGPSNLVWYRVYSYKGNLKLGDGINNLREKLGNFNHDLVYDQKDFTIPDFSNSVELGAYKNRETGEIYIGYWHEQKFHGKGKMMYPDGSLYEGYFVNGQPHIVGRHLFENGEYYTGQWNEGKMDGLGKKQYADGTVYNGQWKNGSKHGLGREIFPNGSKYEGDFVEGRKEGNGCYIWDNKNRYNGEFKNNAINGKGIYVWSDKRYFKGFWKDNKMEGTGEMVWPDGNYYTGEFKDDYQEGFGTFVWKNGKFYKGNWKQGKYHGIGRFYDAEGYLEKAGEYQNGEVLRWLDSAKDIKQTKEEQPTQPQQQSE</sequence>
<keyword evidence="3" id="KW-0418">Kinase</keyword>
<evidence type="ECO:0000313" key="4">
    <source>
        <dbReference type="Proteomes" id="UP000054937"/>
    </source>
</evidence>
<dbReference type="GO" id="GO:0005524">
    <property type="term" value="F:ATP binding"/>
    <property type="evidence" value="ECO:0007669"/>
    <property type="project" value="InterPro"/>
</dbReference>
<gene>
    <name evidence="3" type="ORF">PPERSA_01828</name>
</gene>
<dbReference type="InterPro" id="IPR003409">
    <property type="entry name" value="MORN"/>
</dbReference>
<dbReference type="Gene3D" id="2.20.110.10">
    <property type="entry name" value="Histone H3 K4-specific methyltransferase SET7/9 N-terminal domain"/>
    <property type="match status" value="5"/>
</dbReference>
<dbReference type="AlphaFoldDB" id="A0A0V0QKG4"/>
<dbReference type="GO" id="GO:0005829">
    <property type="term" value="C:cytosol"/>
    <property type="evidence" value="ECO:0007669"/>
    <property type="project" value="TreeGrafter"/>
</dbReference>
<dbReference type="PANTHER" id="PTHR43215:SF14">
    <property type="entry name" value="RADIAL SPOKE HEAD 1 HOMOLOG"/>
    <property type="match status" value="1"/>
</dbReference>
<dbReference type="SMART" id="SM00698">
    <property type="entry name" value="MORN"/>
    <property type="match status" value="9"/>
</dbReference>
<feature type="domain" description="Protein kinase" evidence="2">
    <location>
        <begin position="1"/>
        <end position="351"/>
    </location>
</feature>
<dbReference type="PANTHER" id="PTHR43215">
    <property type="entry name" value="RADIAL SPOKE HEAD 1 HOMOLOG"/>
    <property type="match status" value="1"/>
</dbReference>
<organism evidence="3 4">
    <name type="scientific">Pseudocohnilembus persalinus</name>
    <name type="common">Ciliate</name>
    <dbReference type="NCBI Taxonomy" id="266149"/>
    <lineage>
        <taxon>Eukaryota</taxon>
        <taxon>Sar</taxon>
        <taxon>Alveolata</taxon>
        <taxon>Ciliophora</taxon>
        <taxon>Intramacronucleata</taxon>
        <taxon>Oligohymenophorea</taxon>
        <taxon>Scuticociliatia</taxon>
        <taxon>Philasterida</taxon>
        <taxon>Pseudocohnilembidae</taxon>
        <taxon>Pseudocohnilembus</taxon>
    </lineage>
</organism>
<dbReference type="SUPFAM" id="SSF56112">
    <property type="entry name" value="Protein kinase-like (PK-like)"/>
    <property type="match status" value="1"/>
</dbReference>
<dbReference type="EMBL" id="LDAU01000153">
    <property type="protein sequence ID" value="KRX02711.1"/>
    <property type="molecule type" value="Genomic_DNA"/>
</dbReference>
<evidence type="ECO:0000313" key="3">
    <source>
        <dbReference type="EMBL" id="KRX02711.1"/>
    </source>
</evidence>
<name>A0A0V0QKG4_PSEPJ</name>
<evidence type="ECO:0000259" key="2">
    <source>
        <dbReference type="PROSITE" id="PS50011"/>
    </source>
</evidence>
<accession>A0A0V0QKG4</accession>
<dbReference type="PROSITE" id="PS50011">
    <property type="entry name" value="PROTEIN_KINASE_DOM"/>
    <property type="match status" value="1"/>
</dbReference>
<dbReference type="InterPro" id="IPR011009">
    <property type="entry name" value="Kinase-like_dom_sf"/>
</dbReference>
<dbReference type="InParanoid" id="A0A0V0QKG4"/>
<keyword evidence="1" id="KW-0677">Repeat</keyword>
<proteinExistence type="predicted"/>
<dbReference type="GO" id="GO:0004672">
    <property type="term" value="F:protein kinase activity"/>
    <property type="evidence" value="ECO:0007669"/>
    <property type="project" value="InterPro"/>
</dbReference>
<evidence type="ECO:0000256" key="1">
    <source>
        <dbReference type="ARBA" id="ARBA00022737"/>
    </source>
</evidence>
<reference evidence="3 4" key="1">
    <citation type="journal article" date="2015" name="Sci. Rep.">
        <title>Genome of the facultative scuticociliatosis pathogen Pseudocohnilembus persalinus provides insight into its virulence through horizontal gene transfer.</title>
        <authorList>
            <person name="Xiong J."/>
            <person name="Wang G."/>
            <person name="Cheng J."/>
            <person name="Tian M."/>
            <person name="Pan X."/>
            <person name="Warren A."/>
            <person name="Jiang C."/>
            <person name="Yuan D."/>
            <person name="Miao W."/>
        </authorList>
    </citation>
    <scope>NUCLEOTIDE SEQUENCE [LARGE SCALE GENOMIC DNA]</scope>
    <source>
        <strain evidence="3">36N120E</strain>
    </source>
</reference>
<protein>
    <submittedName>
        <fullName evidence="3">Protein kinase-like domain</fullName>
    </submittedName>
</protein>
<dbReference type="InterPro" id="IPR000719">
    <property type="entry name" value="Prot_kinase_dom"/>
</dbReference>
<dbReference type="SUPFAM" id="SSF82185">
    <property type="entry name" value="Histone H3 K4-specific methyltransferase SET7/9 N-terminal domain"/>
    <property type="match status" value="2"/>
</dbReference>
<keyword evidence="4" id="KW-1185">Reference proteome</keyword>
<comment type="caution">
    <text evidence="3">The sequence shown here is derived from an EMBL/GenBank/DDBJ whole genome shotgun (WGS) entry which is preliminary data.</text>
</comment>
<dbReference type="Gene3D" id="1.10.510.10">
    <property type="entry name" value="Transferase(Phosphotransferase) domain 1"/>
    <property type="match status" value="1"/>
</dbReference>